<dbReference type="InterPro" id="IPR037208">
    <property type="entry name" value="Spo0E-like_sf"/>
</dbReference>
<dbReference type="SUPFAM" id="SSF140500">
    <property type="entry name" value="BAS1536-like"/>
    <property type="match status" value="1"/>
</dbReference>
<sequence length="69" mass="8156">MSVIMMEELEYKITQLKKELIQIAEETGLNSHETIYCSQKLDQYITIYQKLTCKNKKNKRNMGTVLAFH</sequence>
<dbReference type="InterPro" id="IPR036638">
    <property type="entry name" value="HLH_DNA-bd_sf"/>
</dbReference>
<organism evidence="1 2">
    <name type="scientific">Niallia oryzisoli</name>
    <dbReference type="NCBI Taxonomy" id="1737571"/>
    <lineage>
        <taxon>Bacteria</taxon>
        <taxon>Bacillati</taxon>
        <taxon>Bacillota</taxon>
        <taxon>Bacilli</taxon>
        <taxon>Bacillales</taxon>
        <taxon>Bacillaceae</taxon>
        <taxon>Niallia</taxon>
    </lineage>
</organism>
<protein>
    <submittedName>
        <fullName evidence="1">Aspartyl-phosphate phosphatase Spo0E family protein</fullName>
    </submittedName>
</protein>
<dbReference type="Gene3D" id="4.10.280.10">
    <property type="entry name" value="Helix-loop-helix DNA-binding domain"/>
    <property type="match status" value="1"/>
</dbReference>
<dbReference type="Pfam" id="PF09388">
    <property type="entry name" value="SpoOE-like"/>
    <property type="match status" value="1"/>
</dbReference>
<dbReference type="EMBL" id="CP137640">
    <property type="protein sequence ID" value="WVX82128.1"/>
    <property type="molecule type" value="Genomic_DNA"/>
</dbReference>
<dbReference type="InterPro" id="IPR053028">
    <property type="entry name" value="Spo0E-like_phosphatase"/>
</dbReference>
<keyword evidence="2" id="KW-1185">Reference proteome</keyword>
<evidence type="ECO:0000313" key="1">
    <source>
        <dbReference type="EMBL" id="WVX82128.1"/>
    </source>
</evidence>
<accession>A0ABZ2CK54</accession>
<name>A0ABZ2CK54_9BACI</name>
<dbReference type="PANTHER" id="PTHR41263">
    <property type="entry name" value="ASPARTYL-PHOSPHATE PHOSPHATASE YISI"/>
    <property type="match status" value="1"/>
</dbReference>
<reference evidence="1 2" key="1">
    <citation type="submission" date="2023-10" db="EMBL/GenBank/DDBJ databases">
        <title>Niallia locisalis sp.nov. isolated from a salt pond sample.</title>
        <authorList>
            <person name="Li X.-J."/>
            <person name="Dong L."/>
        </authorList>
    </citation>
    <scope>NUCLEOTIDE SEQUENCE [LARGE SCALE GENOMIC DNA]</scope>
    <source>
        <strain evidence="1 2">DSM 29761</strain>
    </source>
</reference>
<dbReference type="PANTHER" id="PTHR41263:SF1">
    <property type="entry name" value="ASPARTYL-PHOSPHATE PHOSPHATASE YISI"/>
    <property type="match status" value="1"/>
</dbReference>
<gene>
    <name evidence="1" type="ORF">R4Z09_03675</name>
</gene>
<proteinExistence type="predicted"/>
<dbReference type="Proteomes" id="UP001357223">
    <property type="component" value="Chromosome"/>
</dbReference>
<evidence type="ECO:0000313" key="2">
    <source>
        <dbReference type="Proteomes" id="UP001357223"/>
    </source>
</evidence>
<dbReference type="InterPro" id="IPR018540">
    <property type="entry name" value="Spo0E-like"/>
</dbReference>
<dbReference type="RefSeq" id="WP_338451032.1">
    <property type="nucleotide sequence ID" value="NZ_CP137640.1"/>
</dbReference>